<dbReference type="CDD" id="cd05289">
    <property type="entry name" value="MDR_like_2"/>
    <property type="match status" value="1"/>
</dbReference>
<name>A0A0F2TIK9_STRR3</name>
<gene>
    <name evidence="4" type="ORF">VM95_05010</name>
</gene>
<sequence>MCVMRAVVVREFGGPEALELAEVARPEPGAGGVRVRVEAAGVNPVDAVTRAGVLAGAGLMARREVTGIGWDVAGVVDAVGPGVTGFAPGQRVIGLRDRLDVDLGTYADFAVLDAAALAPVPDGLAPHEAATLPLNGLTALQALDLLDLPAGATLLVTGAAGAVGGFAVELAALRGLRVVALAGQGDEALVRGFGAEWFVPRDVPDPAAAVRELVPGGVDGAVDAALLGVRALGAVRGRGAFVAVAGGSEPVGLRGIRVANVWITADGPALAHLARLAADGRLSLRVADTLPLARAAEAHERLAKGGLRGRLVLTP</sequence>
<proteinExistence type="predicted"/>
<keyword evidence="5" id="KW-1185">Reference proteome</keyword>
<dbReference type="Gene3D" id="3.90.180.10">
    <property type="entry name" value="Medium-chain alcohol dehydrogenases, catalytic domain"/>
    <property type="match status" value="1"/>
</dbReference>
<dbReference type="PANTHER" id="PTHR48106">
    <property type="entry name" value="QUINONE OXIDOREDUCTASE PIG3-RELATED"/>
    <property type="match status" value="1"/>
</dbReference>
<protein>
    <submittedName>
        <fullName evidence="4">NADPH:quinone reductase</fullName>
    </submittedName>
</protein>
<keyword evidence="1" id="KW-0521">NADP</keyword>
<evidence type="ECO:0000256" key="1">
    <source>
        <dbReference type="ARBA" id="ARBA00022857"/>
    </source>
</evidence>
<dbReference type="InterPro" id="IPR013154">
    <property type="entry name" value="ADH-like_N"/>
</dbReference>
<accession>A0A0F2TIK9</accession>
<dbReference type="InterPro" id="IPR036291">
    <property type="entry name" value="NAD(P)-bd_dom_sf"/>
</dbReference>
<keyword evidence="2" id="KW-0560">Oxidoreductase</keyword>
<dbReference type="InterPro" id="IPR020843">
    <property type="entry name" value="ER"/>
</dbReference>
<dbReference type="Gene3D" id="3.40.50.720">
    <property type="entry name" value="NAD(P)-binding Rossmann-like Domain"/>
    <property type="match status" value="1"/>
</dbReference>
<dbReference type="EMBL" id="JZKH01000006">
    <property type="protein sequence ID" value="KJS63078.1"/>
    <property type="molecule type" value="Genomic_DNA"/>
</dbReference>
<dbReference type="Pfam" id="PF13602">
    <property type="entry name" value="ADH_zinc_N_2"/>
    <property type="match status" value="1"/>
</dbReference>
<evidence type="ECO:0000256" key="2">
    <source>
        <dbReference type="ARBA" id="ARBA00023002"/>
    </source>
</evidence>
<dbReference type="InterPro" id="IPR011032">
    <property type="entry name" value="GroES-like_sf"/>
</dbReference>
<dbReference type="AlphaFoldDB" id="A0A0F2TIK9"/>
<evidence type="ECO:0000313" key="4">
    <source>
        <dbReference type="EMBL" id="KJS63078.1"/>
    </source>
</evidence>
<dbReference type="GO" id="GO:0016651">
    <property type="term" value="F:oxidoreductase activity, acting on NAD(P)H"/>
    <property type="evidence" value="ECO:0007669"/>
    <property type="project" value="TreeGrafter"/>
</dbReference>
<dbReference type="SMART" id="SM00829">
    <property type="entry name" value="PKS_ER"/>
    <property type="match status" value="1"/>
</dbReference>
<feature type="domain" description="Enoyl reductase (ER)" evidence="3">
    <location>
        <begin position="13"/>
        <end position="313"/>
    </location>
</feature>
<comment type="caution">
    <text evidence="4">The sequence shown here is derived from an EMBL/GenBank/DDBJ whole genome shotgun (WGS) entry which is preliminary data.</text>
</comment>
<dbReference type="SUPFAM" id="SSF51735">
    <property type="entry name" value="NAD(P)-binding Rossmann-fold domains"/>
    <property type="match status" value="1"/>
</dbReference>
<reference evidence="4 5" key="1">
    <citation type="submission" date="2015-02" db="EMBL/GenBank/DDBJ databases">
        <authorList>
            <person name="Ju K.-S."/>
            <person name="Doroghazi J.R."/>
            <person name="Metcalf W."/>
        </authorList>
    </citation>
    <scope>NUCLEOTIDE SEQUENCE [LARGE SCALE GENOMIC DNA]</scope>
    <source>
        <strain evidence="4 5">ATCC 31215</strain>
    </source>
</reference>
<dbReference type="GO" id="GO:0070402">
    <property type="term" value="F:NADPH binding"/>
    <property type="evidence" value="ECO:0007669"/>
    <property type="project" value="TreeGrafter"/>
</dbReference>
<dbReference type="Proteomes" id="UP000033699">
    <property type="component" value="Unassembled WGS sequence"/>
</dbReference>
<dbReference type="Pfam" id="PF08240">
    <property type="entry name" value="ADH_N"/>
    <property type="match status" value="1"/>
</dbReference>
<dbReference type="SUPFAM" id="SSF50129">
    <property type="entry name" value="GroES-like"/>
    <property type="match status" value="1"/>
</dbReference>
<organism evidence="4 5">
    <name type="scientific">Streptomyces rubellomurinus (strain ATCC 31215)</name>
    <dbReference type="NCBI Taxonomy" id="359131"/>
    <lineage>
        <taxon>Bacteria</taxon>
        <taxon>Bacillati</taxon>
        <taxon>Actinomycetota</taxon>
        <taxon>Actinomycetes</taxon>
        <taxon>Kitasatosporales</taxon>
        <taxon>Streptomycetaceae</taxon>
        <taxon>Streptomyces</taxon>
    </lineage>
</organism>
<evidence type="ECO:0000313" key="5">
    <source>
        <dbReference type="Proteomes" id="UP000033699"/>
    </source>
</evidence>
<dbReference type="PATRIC" id="fig|359131.3.peg.5573"/>
<evidence type="ECO:0000259" key="3">
    <source>
        <dbReference type="SMART" id="SM00829"/>
    </source>
</evidence>